<evidence type="ECO:0000313" key="2">
    <source>
        <dbReference type="EMBL" id="KAG8171332.1"/>
    </source>
</evidence>
<protein>
    <submittedName>
        <fullName evidence="2">Uncharacterized protein</fullName>
    </submittedName>
</protein>
<name>A0AAV6THW3_9ARAC</name>
<comment type="caution">
    <text evidence="2">The sequence shown here is derived from an EMBL/GenBank/DDBJ whole genome shotgun (WGS) entry which is preliminary data.</text>
</comment>
<dbReference type="AlphaFoldDB" id="A0AAV6THW3"/>
<proteinExistence type="predicted"/>
<dbReference type="Proteomes" id="UP000827092">
    <property type="component" value="Unassembled WGS sequence"/>
</dbReference>
<organism evidence="2 3">
    <name type="scientific">Oedothorax gibbosus</name>
    <dbReference type="NCBI Taxonomy" id="931172"/>
    <lineage>
        <taxon>Eukaryota</taxon>
        <taxon>Metazoa</taxon>
        <taxon>Ecdysozoa</taxon>
        <taxon>Arthropoda</taxon>
        <taxon>Chelicerata</taxon>
        <taxon>Arachnida</taxon>
        <taxon>Araneae</taxon>
        <taxon>Araneomorphae</taxon>
        <taxon>Entelegynae</taxon>
        <taxon>Araneoidea</taxon>
        <taxon>Linyphiidae</taxon>
        <taxon>Erigoninae</taxon>
        <taxon>Oedothorax</taxon>
    </lineage>
</organism>
<dbReference type="EMBL" id="JAFNEN010004133">
    <property type="protein sequence ID" value="KAG8171332.1"/>
    <property type="molecule type" value="Genomic_DNA"/>
</dbReference>
<sequence>MEIGKSAELSRMHSLAMAQPTYRSRRHLPQQSKMPKYQHPKSNQPTSQHQGKYPQNHSSQQRGNYQQNQNKNPTT</sequence>
<feature type="compositionally biased region" description="Polar residues" evidence="1">
    <location>
        <begin position="40"/>
        <end position="75"/>
    </location>
</feature>
<evidence type="ECO:0000256" key="1">
    <source>
        <dbReference type="SAM" id="MobiDB-lite"/>
    </source>
</evidence>
<keyword evidence="3" id="KW-1185">Reference proteome</keyword>
<gene>
    <name evidence="2" type="ORF">JTE90_018044</name>
</gene>
<evidence type="ECO:0000313" key="3">
    <source>
        <dbReference type="Proteomes" id="UP000827092"/>
    </source>
</evidence>
<feature type="region of interest" description="Disordered" evidence="1">
    <location>
        <begin position="1"/>
        <end position="75"/>
    </location>
</feature>
<reference evidence="2 3" key="1">
    <citation type="journal article" date="2022" name="Nat. Ecol. Evol.">
        <title>A masculinizing supergene underlies an exaggerated male reproductive morph in a spider.</title>
        <authorList>
            <person name="Hendrickx F."/>
            <person name="De Corte Z."/>
            <person name="Sonet G."/>
            <person name="Van Belleghem S.M."/>
            <person name="Kostlbacher S."/>
            <person name="Vangestel C."/>
        </authorList>
    </citation>
    <scope>NUCLEOTIDE SEQUENCE [LARGE SCALE GENOMIC DNA]</scope>
    <source>
        <strain evidence="2">W744_W776</strain>
    </source>
</reference>
<accession>A0AAV6THW3</accession>